<gene>
    <name evidence="1" type="ORF">N3K66_005493</name>
</gene>
<reference evidence="1" key="1">
    <citation type="submission" date="2022-10" db="EMBL/GenBank/DDBJ databases">
        <title>Complete Genome of Trichothecium roseum strain YXFP-22015, a Plant Pathogen Isolated from Citrus.</title>
        <authorList>
            <person name="Wang Y."/>
            <person name="Zhu L."/>
        </authorList>
    </citation>
    <scope>NUCLEOTIDE SEQUENCE</scope>
    <source>
        <strain evidence="1">YXFP-22015</strain>
    </source>
</reference>
<name>A0ACC0UY01_9HYPO</name>
<evidence type="ECO:0000313" key="2">
    <source>
        <dbReference type="Proteomes" id="UP001163324"/>
    </source>
</evidence>
<protein>
    <submittedName>
        <fullName evidence="1">Uncharacterized protein</fullName>
    </submittedName>
</protein>
<sequence length="660" mass="71177">MMFLPTTPELIGRESQTPRLGQSPRPSNDDTARPTSSPEDEKKNSTNQEVLSSEPEIKAPGLISTLKRDARLAATHSWMNILLVFVPAGIILATIPGEETVHGGIVFGVNCIAVIPLAGLLAFATESVASELGDALGALLNVTLGNSVELIIFIALTQNKIRIVQASLLGSILANLLLILGMAFFLGGMRYREQIYNSTVTQMSACLLSLSVISLVLPTAFHASFREAKDADEKSLKISRGTSVILLLVYVIFLVFQLKSHSYLYESMPQELVDAEATPGPAAAWLESDESSDSSSEDSGGRRQTYKKKMKRAMRKTRSRKVSVSSEEGDESDESEVSRRSSFTIAATPADGTVDEPAGLPAATSSDLHILAVDDGVAKHERRKKRKHQRHKKRRDENEDETPIMSAGNRATRTFRNSTQVRPSQETAANGGLANNTGRSRFSAIRTRSLPNRLGDAHHPDRAPGTIPLPHRASAVLNQGETATETSGSGSEEHHLSKTGAIILLAFTTALVAACAEFLISSIEAVTESSSIGEVFIGLIVLPIVGNAAEHITAITVAMKNKMDLAIHVAVGSSIQVSLFITPIVVMLGWAMDKDMSLYFTMFETVCLFVSTFIVNFLVLDGRSNYLEGALLLAVYVIIGLVAFFYPEGSEAAHWGGVNT</sequence>
<evidence type="ECO:0000313" key="1">
    <source>
        <dbReference type="EMBL" id="KAI9899032.1"/>
    </source>
</evidence>
<organism evidence="1 2">
    <name type="scientific">Trichothecium roseum</name>
    <dbReference type="NCBI Taxonomy" id="47278"/>
    <lineage>
        <taxon>Eukaryota</taxon>
        <taxon>Fungi</taxon>
        <taxon>Dikarya</taxon>
        <taxon>Ascomycota</taxon>
        <taxon>Pezizomycotina</taxon>
        <taxon>Sordariomycetes</taxon>
        <taxon>Hypocreomycetidae</taxon>
        <taxon>Hypocreales</taxon>
        <taxon>Hypocreales incertae sedis</taxon>
        <taxon>Trichothecium</taxon>
    </lineage>
</organism>
<proteinExistence type="predicted"/>
<keyword evidence="2" id="KW-1185">Reference proteome</keyword>
<comment type="caution">
    <text evidence="1">The sequence shown here is derived from an EMBL/GenBank/DDBJ whole genome shotgun (WGS) entry which is preliminary data.</text>
</comment>
<dbReference type="Proteomes" id="UP001163324">
    <property type="component" value="Chromosome 5"/>
</dbReference>
<dbReference type="EMBL" id="CM047944">
    <property type="protein sequence ID" value="KAI9899032.1"/>
    <property type="molecule type" value="Genomic_DNA"/>
</dbReference>
<accession>A0ACC0UY01</accession>